<dbReference type="RefSeq" id="WP_147825835.1">
    <property type="nucleotide sequence ID" value="NZ_BAAARG010000002.1"/>
</dbReference>
<dbReference type="InterPro" id="IPR029062">
    <property type="entry name" value="Class_I_gatase-like"/>
</dbReference>
<dbReference type="Pfam" id="PF07722">
    <property type="entry name" value="Peptidase_C26"/>
    <property type="match status" value="1"/>
</dbReference>
<evidence type="ECO:0000313" key="2">
    <source>
        <dbReference type="Proteomes" id="UP000321196"/>
    </source>
</evidence>
<protein>
    <submittedName>
        <fullName evidence="1">Gamma-glutamyl-gamma-aminobutyrate hydrolase family protein</fullName>
    </submittedName>
</protein>
<dbReference type="CDD" id="cd01745">
    <property type="entry name" value="GATase1_2"/>
    <property type="match status" value="1"/>
</dbReference>
<dbReference type="PANTHER" id="PTHR43235">
    <property type="entry name" value="GLUTAMINE AMIDOTRANSFERASE PB2B2.05-RELATED"/>
    <property type="match status" value="1"/>
</dbReference>
<dbReference type="GO" id="GO:0005829">
    <property type="term" value="C:cytosol"/>
    <property type="evidence" value="ECO:0007669"/>
    <property type="project" value="TreeGrafter"/>
</dbReference>
<dbReference type="SUPFAM" id="SSF52317">
    <property type="entry name" value="Class I glutamine amidotransferase-like"/>
    <property type="match status" value="1"/>
</dbReference>
<dbReference type="Gene3D" id="3.40.50.880">
    <property type="match status" value="1"/>
</dbReference>
<dbReference type="EMBL" id="VRSW01000002">
    <property type="protein sequence ID" value="TXK04701.1"/>
    <property type="molecule type" value="Genomic_DNA"/>
</dbReference>
<dbReference type="GO" id="GO:0033969">
    <property type="term" value="F:gamma-glutamyl-gamma-aminobutyrate hydrolase activity"/>
    <property type="evidence" value="ECO:0007669"/>
    <property type="project" value="TreeGrafter"/>
</dbReference>
<dbReference type="Proteomes" id="UP000321196">
    <property type="component" value="Unassembled WGS sequence"/>
</dbReference>
<dbReference type="GO" id="GO:0006598">
    <property type="term" value="P:polyamine catabolic process"/>
    <property type="evidence" value="ECO:0007669"/>
    <property type="project" value="TreeGrafter"/>
</dbReference>
<dbReference type="OrthoDB" id="9813383at2"/>
<keyword evidence="2" id="KW-1185">Reference proteome</keyword>
<accession>A0A5C8HPH1</accession>
<gene>
    <name evidence="1" type="ORF">FVP60_08515</name>
</gene>
<organism evidence="1 2">
    <name type="scientific">Microbacterium mitrae</name>
    <dbReference type="NCBI Taxonomy" id="664640"/>
    <lineage>
        <taxon>Bacteria</taxon>
        <taxon>Bacillati</taxon>
        <taxon>Actinomycetota</taxon>
        <taxon>Actinomycetes</taxon>
        <taxon>Micrococcales</taxon>
        <taxon>Microbacteriaceae</taxon>
        <taxon>Microbacterium</taxon>
    </lineage>
</organism>
<reference evidence="1 2" key="1">
    <citation type="submission" date="2019-08" db="EMBL/GenBank/DDBJ databases">
        <authorList>
            <person name="Dong K."/>
        </authorList>
    </citation>
    <scope>NUCLEOTIDE SEQUENCE [LARGE SCALE GENOMIC DNA]</scope>
    <source>
        <strain evidence="1 2">M4-8</strain>
    </source>
</reference>
<dbReference type="InterPro" id="IPR011697">
    <property type="entry name" value="Peptidase_C26"/>
</dbReference>
<dbReference type="InterPro" id="IPR044668">
    <property type="entry name" value="PuuD-like"/>
</dbReference>
<sequence>MTDASVIPLIGITTYRQDATWRGGEASVADVLPAEYARAVEAAGGAAVLLPPGATRAHAAAITRHLDGIIVSGGADINPERYDERAHPEVTAWYDDRDASELTYIELADERELPILGVCRGMQLLAISRGGKLVQHLPEVTGTEVHTGGVHSSNANGFSSVPVHVEASHRLSELVPEKLTVACYHHQSVKSHPGFVGTAFSTDGVLHAMESTGDRFVVGVQWHPEVMIQQSLFRGFVEAARARMLAPVG</sequence>
<dbReference type="PROSITE" id="PS51273">
    <property type="entry name" value="GATASE_TYPE_1"/>
    <property type="match status" value="1"/>
</dbReference>
<keyword evidence="1" id="KW-0378">Hydrolase</keyword>
<name>A0A5C8HPH1_9MICO</name>
<dbReference type="AlphaFoldDB" id="A0A5C8HPH1"/>
<dbReference type="PANTHER" id="PTHR43235:SF1">
    <property type="entry name" value="GLUTAMINE AMIDOTRANSFERASE PB2B2.05-RELATED"/>
    <property type="match status" value="1"/>
</dbReference>
<evidence type="ECO:0000313" key="1">
    <source>
        <dbReference type="EMBL" id="TXK04701.1"/>
    </source>
</evidence>
<proteinExistence type="predicted"/>
<comment type="caution">
    <text evidence="1">The sequence shown here is derived from an EMBL/GenBank/DDBJ whole genome shotgun (WGS) entry which is preliminary data.</text>
</comment>